<evidence type="ECO:0000259" key="2">
    <source>
        <dbReference type="Pfam" id="PF10536"/>
    </source>
</evidence>
<evidence type="ECO:0000313" key="4">
    <source>
        <dbReference type="Proteomes" id="UP001558713"/>
    </source>
</evidence>
<comment type="caution">
    <text evidence="3">The sequence shown here is derived from an EMBL/GenBank/DDBJ whole genome shotgun (WGS) entry which is preliminary data.</text>
</comment>
<evidence type="ECO:0000256" key="1">
    <source>
        <dbReference type="SAM" id="MobiDB-lite"/>
    </source>
</evidence>
<accession>A0ABD1BUL8</accession>
<sequence>MVFTTENSPHGSSKKNQLLKPHLTSSSIDGSEAPQNPSVPDLKTLSFNVSFSGWRIANIKFKSWARKMAALHEPIWRKAGIFEAVMASTYIIPRNTDLVLGIVEKWSPETKTFVFPWGETTITLEDVMMLLGFSVLGSPVFVTLDSSGEEIMAKLKKEWLILRTNKSKFVTQVLWMERFMDSGDECEHVAFLVLWISYFVFPTRFYHIDEAIFPIVAHLSSGTKIALAPAVLAHLYAELSLLKTHIKAFIESPMTVKVNMSGLFKLVLVWTWERFRKLQPKPNQLLEGEPRIARWSDLKQRASNVRQILDNSKIDSFEWRPYTKTVKNWDFPKFYPEKTMWVPVDQNLDDDFISFARCIKVSELVGIESVEHYFPNRVASQFGMLQDVPFPVNRNNLSKEAAWNDYNKPIDDLTLYIPSISATPCVTPMFCEWWTKPDVESAETFKSRIIIGDDRCFVRSGSKMKRRSKDGLDIAKDSTTNKRCKYIKQGHENDESTMCHLQKQFQSDNDDEDDSLSIAQLLRLRKKKYSDVKNSGGDASEPLGKKSRFETDHNDSWPCQKLDLIGDVGDETLPLLEKEQMNERADETGSQAYKSMVQSPSNDHNDCLLHDDGLGSEETMESSEESEEVDKGNDDFGEDDVDIETTEKRFQELKLLASSIEGRINQTEINVAWLKERRAIKQRKITAARLM</sequence>
<evidence type="ECO:0000313" key="3">
    <source>
        <dbReference type="EMBL" id="KAL1220892.1"/>
    </source>
</evidence>
<dbReference type="InterPro" id="IPR044824">
    <property type="entry name" value="MAIN-like"/>
</dbReference>
<dbReference type="AlphaFoldDB" id="A0ABD1BUL8"/>
<name>A0ABD1BUL8_CARAN</name>
<organism evidence="3 4">
    <name type="scientific">Cardamine amara subsp. amara</name>
    <dbReference type="NCBI Taxonomy" id="228776"/>
    <lineage>
        <taxon>Eukaryota</taxon>
        <taxon>Viridiplantae</taxon>
        <taxon>Streptophyta</taxon>
        <taxon>Embryophyta</taxon>
        <taxon>Tracheophyta</taxon>
        <taxon>Spermatophyta</taxon>
        <taxon>Magnoliopsida</taxon>
        <taxon>eudicotyledons</taxon>
        <taxon>Gunneridae</taxon>
        <taxon>Pentapetalae</taxon>
        <taxon>rosids</taxon>
        <taxon>malvids</taxon>
        <taxon>Brassicales</taxon>
        <taxon>Brassicaceae</taxon>
        <taxon>Cardamineae</taxon>
        <taxon>Cardamine</taxon>
    </lineage>
</organism>
<reference evidence="3 4" key="1">
    <citation type="submission" date="2024-04" db="EMBL/GenBank/DDBJ databases">
        <title>Genome assembly C_amara_ONT_v2.</title>
        <authorList>
            <person name="Yant L."/>
            <person name="Moore C."/>
            <person name="Slenker M."/>
        </authorList>
    </citation>
    <scope>NUCLEOTIDE SEQUENCE [LARGE SCALE GENOMIC DNA]</scope>
    <source>
        <tissue evidence="3">Leaf</tissue>
    </source>
</reference>
<dbReference type="EMBL" id="JBANAX010000141">
    <property type="protein sequence ID" value="KAL1220892.1"/>
    <property type="molecule type" value="Genomic_DNA"/>
</dbReference>
<gene>
    <name evidence="3" type="ORF">V5N11_016237</name>
</gene>
<feature type="domain" description="Aminotransferase-like plant mobile" evidence="2">
    <location>
        <begin position="80"/>
        <end position="434"/>
    </location>
</feature>
<protein>
    <submittedName>
        <fullName evidence="3">Protein MAIN-LIKE 1</fullName>
    </submittedName>
</protein>
<dbReference type="Proteomes" id="UP001558713">
    <property type="component" value="Unassembled WGS sequence"/>
</dbReference>
<proteinExistence type="predicted"/>
<dbReference type="PANTHER" id="PTHR46033:SF73">
    <property type="entry name" value="AMINOTRANSFERASE-LIKE, MOBILE DOMAIN PROTEIN-RELATED"/>
    <property type="match status" value="1"/>
</dbReference>
<feature type="compositionally biased region" description="Acidic residues" evidence="1">
    <location>
        <begin position="614"/>
        <end position="628"/>
    </location>
</feature>
<dbReference type="Pfam" id="PF10536">
    <property type="entry name" value="PMD"/>
    <property type="match status" value="1"/>
</dbReference>
<dbReference type="PANTHER" id="PTHR46033">
    <property type="entry name" value="PROTEIN MAIN-LIKE 2"/>
    <property type="match status" value="1"/>
</dbReference>
<keyword evidence="4" id="KW-1185">Reference proteome</keyword>
<feature type="region of interest" description="Disordered" evidence="1">
    <location>
        <begin position="612"/>
        <end position="639"/>
    </location>
</feature>
<feature type="compositionally biased region" description="Basic and acidic residues" evidence="1">
    <location>
        <begin position="543"/>
        <end position="552"/>
    </location>
</feature>
<dbReference type="InterPro" id="IPR019557">
    <property type="entry name" value="AminoTfrase-like_pln_mobile"/>
</dbReference>
<feature type="region of interest" description="Disordered" evidence="1">
    <location>
        <begin position="530"/>
        <end position="552"/>
    </location>
</feature>